<keyword evidence="2" id="KW-1133">Transmembrane helix</keyword>
<keyword evidence="1" id="KW-0560">Oxidoreductase</keyword>
<dbReference type="PANTHER" id="PTHR43157">
    <property type="entry name" value="PHOSPHATIDYLINOSITOL-GLYCAN BIOSYNTHESIS CLASS F PROTEIN-RELATED"/>
    <property type="match status" value="1"/>
</dbReference>
<keyword evidence="2" id="KW-0472">Membrane</keyword>
<dbReference type="GeneID" id="114828067"/>
<evidence type="ECO:0000256" key="1">
    <source>
        <dbReference type="ARBA" id="ARBA00023002"/>
    </source>
</evidence>
<dbReference type="SUPFAM" id="SSF51735">
    <property type="entry name" value="NAD(P)-binding Rossmann-fold domains"/>
    <property type="match status" value="1"/>
</dbReference>
<dbReference type="PRINTS" id="PR00081">
    <property type="entry name" value="GDHRDH"/>
</dbReference>
<dbReference type="RefSeq" id="XP_028966564.1">
    <property type="nucleotide sequence ID" value="XM_029110731.1"/>
</dbReference>
<organism evidence="3 4">
    <name type="scientific">Galendromus occidentalis</name>
    <name type="common">western predatory mite</name>
    <dbReference type="NCBI Taxonomy" id="34638"/>
    <lineage>
        <taxon>Eukaryota</taxon>
        <taxon>Metazoa</taxon>
        <taxon>Ecdysozoa</taxon>
        <taxon>Arthropoda</taxon>
        <taxon>Chelicerata</taxon>
        <taxon>Arachnida</taxon>
        <taxon>Acari</taxon>
        <taxon>Parasitiformes</taxon>
        <taxon>Mesostigmata</taxon>
        <taxon>Gamasina</taxon>
        <taxon>Phytoseioidea</taxon>
        <taxon>Phytoseiidae</taxon>
        <taxon>Typhlodrominae</taxon>
        <taxon>Galendromus</taxon>
    </lineage>
</organism>
<dbReference type="GO" id="GO:0016491">
    <property type="term" value="F:oxidoreductase activity"/>
    <property type="evidence" value="ECO:0007669"/>
    <property type="project" value="UniProtKB-KW"/>
</dbReference>
<gene>
    <name evidence="4" type="primary">LOC114828067</name>
</gene>
<keyword evidence="2" id="KW-0812">Transmembrane</keyword>
<protein>
    <submittedName>
        <fullName evidence="4">Retinol dehydrogenase 12-like</fullName>
    </submittedName>
</protein>
<dbReference type="PANTHER" id="PTHR43157:SF31">
    <property type="entry name" value="PHOSPHATIDYLINOSITOL-GLYCAN BIOSYNTHESIS CLASS F PROTEIN"/>
    <property type="match status" value="1"/>
</dbReference>
<dbReference type="InterPro" id="IPR002347">
    <property type="entry name" value="SDR_fam"/>
</dbReference>
<dbReference type="Pfam" id="PF00106">
    <property type="entry name" value="adh_short"/>
    <property type="match status" value="2"/>
</dbReference>
<dbReference type="KEGG" id="goe:114828067"/>
<evidence type="ECO:0000313" key="3">
    <source>
        <dbReference type="Proteomes" id="UP000694867"/>
    </source>
</evidence>
<dbReference type="Proteomes" id="UP000694867">
    <property type="component" value="Unplaced"/>
</dbReference>
<keyword evidence="3" id="KW-1185">Reference proteome</keyword>
<dbReference type="InterPro" id="IPR036291">
    <property type="entry name" value="NAD(P)-bd_dom_sf"/>
</dbReference>
<dbReference type="AlphaFoldDB" id="A0AAJ7SDM5"/>
<reference evidence="4" key="1">
    <citation type="submission" date="2025-08" db="UniProtKB">
        <authorList>
            <consortium name="RefSeq"/>
        </authorList>
    </citation>
    <scope>IDENTIFICATION</scope>
</reference>
<dbReference type="Gene3D" id="3.40.50.720">
    <property type="entry name" value="NAD(P)-binding Rossmann-like Domain"/>
    <property type="match status" value="1"/>
</dbReference>
<name>A0AAJ7SDM5_9ACAR</name>
<feature type="transmembrane region" description="Helical" evidence="2">
    <location>
        <begin position="6"/>
        <end position="26"/>
    </location>
</feature>
<evidence type="ECO:0000313" key="4">
    <source>
        <dbReference type="RefSeq" id="XP_028966564.1"/>
    </source>
</evidence>
<evidence type="ECO:0000256" key="2">
    <source>
        <dbReference type="SAM" id="Phobius"/>
    </source>
</evidence>
<proteinExistence type="predicted"/>
<sequence>MKMWGYVAFFVIVAFTVLIIVIRVVIRTTVYYDHIPDLRGKTIVITGASSGLGLQLSEVLAKNGARVISIHRYLDDINFVQQFASELARTEDRIDCLVNNAGILCGDDLSPDGLDKMMAVNYVGHFLLSKILIPKMTATPNGLRRIVNITCGGFTTGNLHLLFDMQRKELGEGSYSIREWYRSSKLGLYLMAREMSRRFKTNELCCVCVDPGLLSTTFYSHLPQPQKSLLCLLAMLMFRSPEEGIQSVLFALLDEKIRTCSGTVIKDCKVYDPQDADFLRRTRSVNMSERVWDVTEQLIDDKLDKGLLNGIWSGLDHATRGVPEHLKGGS</sequence>
<accession>A0AAJ7SDM5</accession>